<keyword evidence="1" id="KW-0472">Membrane</keyword>
<reference evidence="2" key="1">
    <citation type="submission" date="2022-08" db="EMBL/GenBank/DDBJ databases">
        <title>Novel Bdellovibrio Species Isolated from Svalbard: Designation Bdellovibrio svalbardensis.</title>
        <authorList>
            <person name="Mitchell R.J."/>
            <person name="Choi S.Y."/>
        </authorList>
    </citation>
    <scope>NUCLEOTIDE SEQUENCE</scope>
    <source>
        <strain evidence="2">PAP01</strain>
    </source>
</reference>
<evidence type="ECO:0000256" key="1">
    <source>
        <dbReference type="SAM" id="Phobius"/>
    </source>
</evidence>
<dbReference type="Proteomes" id="UP001152321">
    <property type="component" value="Unassembled WGS sequence"/>
</dbReference>
<sequence>MSFRFQIFTFGALTLIGLGSIAIGVFRTRKSAQGAKVYLTIGVFALLGGAYFFVNPPGIHEGPGPMERCISEFSKAVANSKLFAGDLKEKTACLNDSVSEFKNEDLLVDNIIDVAVANQSKVDEDFQYLVGTVFISSTESFAKKLKVQKPADQKYLCNIVTNTIPDHPIPGDDPRVLILESLCKLSDE</sequence>
<proteinExistence type="predicted"/>
<keyword evidence="1" id="KW-0812">Transmembrane</keyword>
<dbReference type="EMBL" id="JANRMI010000002">
    <property type="protein sequence ID" value="MDG0816491.1"/>
    <property type="molecule type" value="Genomic_DNA"/>
</dbReference>
<gene>
    <name evidence="2" type="ORF">NWE73_08960</name>
</gene>
<evidence type="ECO:0000313" key="3">
    <source>
        <dbReference type="Proteomes" id="UP001152321"/>
    </source>
</evidence>
<feature type="transmembrane region" description="Helical" evidence="1">
    <location>
        <begin position="6"/>
        <end position="25"/>
    </location>
</feature>
<keyword evidence="3" id="KW-1185">Reference proteome</keyword>
<keyword evidence="1" id="KW-1133">Transmembrane helix</keyword>
<feature type="transmembrane region" description="Helical" evidence="1">
    <location>
        <begin position="37"/>
        <end position="54"/>
    </location>
</feature>
<dbReference type="RefSeq" id="WP_277577970.1">
    <property type="nucleotide sequence ID" value="NZ_JANRMI010000002.1"/>
</dbReference>
<accession>A0ABT6DI10</accession>
<name>A0ABT6DI10_9BACT</name>
<comment type="caution">
    <text evidence="2">The sequence shown here is derived from an EMBL/GenBank/DDBJ whole genome shotgun (WGS) entry which is preliminary data.</text>
</comment>
<evidence type="ECO:0000313" key="2">
    <source>
        <dbReference type="EMBL" id="MDG0816491.1"/>
    </source>
</evidence>
<organism evidence="2 3">
    <name type="scientific">Bdellovibrio svalbardensis</name>
    <dbReference type="NCBI Taxonomy" id="2972972"/>
    <lineage>
        <taxon>Bacteria</taxon>
        <taxon>Pseudomonadati</taxon>
        <taxon>Bdellovibrionota</taxon>
        <taxon>Bdellovibrionia</taxon>
        <taxon>Bdellovibrionales</taxon>
        <taxon>Pseudobdellovibrionaceae</taxon>
        <taxon>Bdellovibrio</taxon>
    </lineage>
</organism>
<protein>
    <submittedName>
        <fullName evidence="2">Uncharacterized protein</fullName>
    </submittedName>
</protein>